<reference evidence="13 14" key="1">
    <citation type="journal article" date="2014" name="BMC Vet. Res.">
        <title>First report of Corynebacterium pseudotuberculosis from caseous lymphadenitis lesions in Black Alentejano pig (Sus scrofa domesticus).</title>
        <authorList>
            <person name="Oliveira M."/>
            <person name="Barroco C."/>
            <person name="Mottola C."/>
            <person name="Santos R."/>
            <person name="Lemsaddek A."/>
            <person name="Tavares L."/>
            <person name="Semedo-Lemsaddek T."/>
        </authorList>
    </citation>
    <scope>NUCLEOTIDE SEQUENCE [LARGE SCALE GENOMIC DNA]</scope>
    <source>
        <strain evidence="13 14">PO100/5</strain>
    </source>
</reference>
<keyword evidence="6 10" id="KW-0032">Aminotransferase</keyword>
<dbReference type="FunFam" id="3.60.20.10:FF:000006">
    <property type="entry name" value="Glutamine--fructose-6-phosphate aminotransferase [isomerizing]"/>
    <property type="match status" value="1"/>
</dbReference>
<feature type="initiator methionine" description="Removed" evidence="10">
    <location>
        <position position="1"/>
    </location>
</feature>
<dbReference type="GO" id="GO:0006047">
    <property type="term" value="P:UDP-N-acetylglucosamine metabolic process"/>
    <property type="evidence" value="ECO:0007669"/>
    <property type="project" value="TreeGrafter"/>
</dbReference>
<dbReference type="KEGG" id="csil:CBE74_08685"/>
<dbReference type="GO" id="GO:0005975">
    <property type="term" value="P:carbohydrate metabolic process"/>
    <property type="evidence" value="ECO:0007669"/>
    <property type="project" value="UniProtKB-UniRule"/>
</dbReference>
<feature type="domain" description="Glutamine amidotransferase type-2" evidence="11">
    <location>
        <begin position="2"/>
        <end position="229"/>
    </location>
</feature>
<sequence length="624" mass="67454">MCGIVGFVGTPSASGREYYALEVVLEGMRRLEYRGYDSAGVAVLANGEINFRKKAGKVTALEQELDKSPMPDSVLGIGHTRWATHGGPTDANAHPHVVDNGRLAMVHNGIIENFAELKRELVAQGHNFVSDTDTEVAAALLGSILAGEAQGDLTRAMQLTCTRLEGAFTLLAIHADSPDRIVAARRNSPLVIGLGEGENFLGSDVSGFIDYTKNAVEMDNDQIVTITPNSYAITDFNGTPAEGKPFTVEWDAAAAEKGGYQFFMEKEIHEQPAAIRNTLMGRFDENGKLTLDEVRIEESLLRSVDKIIVIACGSAAYAGHVARYAIEHWCRIPTEVELAHEFRYRDPIVNEKTLVVALSQSGETMDTLMAVRHAREQGAKVIAICNTHGSSIPRESDASLYTHAGPEIAVASTKAFLAQITATYLLGLYLAQLRGNMFADEVNAVVAELRAIPEKVEEVLKKEDDVKALAQDLKDVKSVLFLGRHVGFPVALEGALKLKELAYLHAEGFAAGELKHGPIALIEEGQPVFVVVPSPRGRDSLHAKIVSNIQEIRARGAITIVIAEEGDNAVEAYANHIIRVPQSPTLMQPLLATVPLQIFACAVAAAKGFDVDQPRNLAKSVTVE</sequence>
<dbReference type="GO" id="GO:0006487">
    <property type="term" value="P:protein N-linked glycosylation"/>
    <property type="evidence" value="ECO:0007669"/>
    <property type="project" value="TreeGrafter"/>
</dbReference>
<dbReference type="Pfam" id="PF01380">
    <property type="entry name" value="SIS"/>
    <property type="match status" value="2"/>
</dbReference>
<evidence type="ECO:0000256" key="5">
    <source>
        <dbReference type="ARBA" id="ARBA00022490"/>
    </source>
</evidence>
<feature type="domain" description="SIS" evidence="12">
    <location>
        <begin position="296"/>
        <end position="436"/>
    </location>
</feature>
<feature type="domain" description="SIS" evidence="12">
    <location>
        <begin position="469"/>
        <end position="614"/>
    </location>
</feature>
<dbReference type="Gene3D" id="3.60.20.10">
    <property type="entry name" value="Glutamine Phosphoribosylpyrophosphate, subunit 1, domain 1"/>
    <property type="match status" value="1"/>
</dbReference>
<keyword evidence="7 10" id="KW-0808">Transferase</keyword>
<evidence type="ECO:0000256" key="2">
    <source>
        <dbReference type="ARBA" id="ARBA00004496"/>
    </source>
</evidence>
<reference evidence="13 14" key="2">
    <citation type="journal article" date="2020" name="Antonie Van Leeuwenhoek">
        <title>Phylogenomic characterisation of a novel corynebacterial species pathogenic to animals.</title>
        <authorList>
            <person name="Moller J."/>
            <person name="Musella L."/>
            <person name="Melnikov V."/>
            <person name="Geissdorfer W."/>
            <person name="Burkovski A."/>
            <person name="Sangal V."/>
        </authorList>
    </citation>
    <scope>NUCLEOTIDE SEQUENCE [LARGE SCALE GENOMIC DNA]</scope>
    <source>
        <strain evidence="13 14">PO100/5</strain>
    </source>
</reference>
<evidence type="ECO:0000259" key="12">
    <source>
        <dbReference type="PROSITE" id="PS51464"/>
    </source>
</evidence>
<proteinExistence type="inferred from homology"/>
<dbReference type="NCBIfam" id="NF001484">
    <property type="entry name" value="PRK00331.1"/>
    <property type="match status" value="1"/>
</dbReference>
<evidence type="ECO:0000256" key="9">
    <source>
        <dbReference type="ARBA" id="ARBA00022962"/>
    </source>
</evidence>
<dbReference type="InterPro" id="IPR047084">
    <property type="entry name" value="GFAT_N"/>
</dbReference>
<evidence type="ECO:0000313" key="14">
    <source>
        <dbReference type="Proteomes" id="UP000195652"/>
    </source>
</evidence>
<dbReference type="InterPro" id="IPR017932">
    <property type="entry name" value="GATase_2_dom"/>
</dbReference>
<dbReference type="GO" id="GO:0005829">
    <property type="term" value="C:cytosol"/>
    <property type="evidence" value="ECO:0007669"/>
    <property type="project" value="TreeGrafter"/>
</dbReference>
<dbReference type="InterPro" id="IPR035490">
    <property type="entry name" value="GlmS/FrlB_SIS"/>
</dbReference>
<feature type="active site" description="For Fru-6P isomerization activity" evidence="10">
    <location>
        <position position="619"/>
    </location>
</feature>
<dbReference type="AlphaFoldDB" id="A0A7U5K9G5"/>
<dbReference type="FunFam" id="3.40.50.10490:FF:000001">
    <property type="entry name" value="Glutamine--fructose-6-phosphate aminotransferase [isomerizing]"/>
    <property type="match status" value="1"/>
</dbReference>
<keyword evidence="8" id="KW-0677">Repeat</keyword>
<gene>
    <name evidence="10 13" type="primary">glmS</name>
    <name evidence="13" type="ORF">CBE74_08685</name>
</gene>
<evidence type="ECO:0000256" key="3">
    <source>
        <dbReference type="ARBA" id="ARBA00012916"/>
    </source>
</evidence>
<comment type="subunit">
    <text evidence="10">Homodimer.</text>
</comment>
<dbReference type="CDD" id="cd00714">
    <property type="entry name" value="GFAT"/>
    <property type="match status" value="1"/>
</dbReference>
<dbReference type="EMBL" id="CP021417">
    <property type="protein sequence ID" value="ARU46538.1"/>
    <property type="molecule type" value="Genomic_DNA"/>
</dbReference>
<dbReference type="InterPro" id="IPR046348">
    <property type="entry name" value="SIS_dom_sf"/>
</dbReference>
<organism evidence="13 14">
    <name type="scientific">Corynebacterium silvaticum</name>
    <dbReference type="NCBI Taxonomy" id="2320431"/>
    <lineage>
        <taxon>Bacteria</taxon>
        <taxon>Bacillati</taxon>
        <taxon>Actinomycetota</taxon>
        <taxon>Actinomycetes</taxon>
        <taxon>Mycobacteriales</taxon>
        <taxon>Corynebacteriaceae</taxon>
        <taxon>Corynebacterium</taxon>
    </lineage>
</organism>
<dbReference type="GO" id="GO:0006002">
    <property type="term" value="P:fructose 6-phosphate metabolic process"/>
    <property type="evidence" value="ECO:0007669"/>
    <property type="project" value="TreeGrafter"/>
</dbReference>
<evidence type="ECO:0000256" key="1">
    <source>
        <dbReference type="ARBA" id="ARBA00001031"/>
    </source>
</evidence>
<dbReference type="InterPro" id="IPR035466">
    <property type="entry name" value="GlmS/AgaS_SIS"/>
</dbReference>
<evidence type="ECO:0000256" key="6">
    <source>
        <dbReference type="ARBA" id="ARBA00022576"/>
    </source>
</evidence>
<comment type="function">
    <text evidence="10">Catalyzes the first step in hexosamine metabolism, converting fructose-6P into glucosamine-6P using glutamine as a nitrogen source.</text>
</comment>
<dbReference type="GO" id="GO:0097367">
    <property type="term" value="F:carbohydrate derivative binding"/>
    <property type="evidence" value="ECO:0007669"/>
    <property type="project" value="InterPro"/>
</dbReference>
<evidence type="ECO:0000256" key="10">
    <source>
        <dbReference type="HAMAP-Rule" id="MF_00164"/>
    </source>
</evidence>
<dbReference type="CDD" id="cd05009">
    <property type="entry name" value="SIS_GlmS_GlmD_2"/>
    <property type="match status" value="1"/>
</dbReference>
<reference evidence="13 14" key="3">
    <citation type="journal article" date="2020" name="Int. J. Syst. Evol. Microbiol.">
        <title>Corynebacterium silvaticum sp. nov., a unique group of NTTB corynebacteria in wild boar and roe deer.</title>
        <authorList>
            <person name="Dangel A."/>
            <person name="Berger A."/>
            <person name="Rau J."/>
            <person name="Eisenberg T."/>
            <person name="Kampfer P."/>
            <person name="Margos G."/>
            <person name="Contzen M."/>
            <person name="Busse H.J."/>
            <person name="Konrad R."/>
            <person name="Peters M."/>
            <person name="Sting R."/>
            <person name="Sing A."/>
        </authorList>
    </citation>
    <scope>NUCLEOTIDE SEQUENCE [LARGE SCALE GENOMIC DNA]</scope>
    <source>
        <strain evidence="13 14">PO100/5</strain>
    </source>
</reference>
<dbReference type="Pfam" id="PF13522">
    <property type="entry name" value="GATase_6"/>
    <property type="match status" value="1"/>
</dbReference>
<keyword evidence="5 10" id="KW-0963">Cytoplasm</keyword>
<reference evidence="13 14" key="4">
    <citation type="journal article" date="2020" name="PLoS ONE">
        <title>Taxonomic classification of strain PO100/5 shows a broader geographic distribution and genetic markers of the recently described Corynebacterium silvaticum.</title>
        <authorList>
            <person name="Viana M.V.C."/>
            <person name="Profeta R."/>
            <person name="da Silva A.L."/>
            <person name="Hurtado R."/>
            <person name="Cerqueira J.C."/>
            <person name="Ribeiro B.F.S."/>
            <person name="Almeida M.O."/>
            <person name="Morais-Rodrigues F."/>
            <person name="Soares S.C."/>
            <person name="Oliveira M."/>
            <person name="Tavares L."/>
            <person name="Figueiredo H."/>
            <person name="Wattam A.R."/>
            <person name="Barh D."/>
            <person name="Ghosh P."/>
            <person name="Silva A."/>
            <person name="Azevedo V."/>
        </authorList>
    </citation>
    <scope>NUCLEOTIDE SEQUENCE [LARGE SCALE GENOMIC DNA]</scope>
    <source>
        <strain evidence="13 14">PO100/5</strain>
    </source>
</reference>
<dbReference type="InterPro" id="IPR005855">
    <property type="entry name" value="GFAT"/>
</dbReference>
<accession>A0A7U5K9G5</accession>
<comment type="catalytic activity">
    <reaction evidence="1 10">
        <text>D-fructose 6-phosphate + L-glutamine = D-glucosamine 6-phosphate + L-glutamate</text>
        <dbReference type="Rhea" id="RHEA:13237"/>
        <dbReference type="ChEBI" id="CHEBI:29985"/>
        <dbReference type="ChEBI" id="CHEBI:58359"/>
        <dbReference type="ChEBI" id="CHEBI:58725"/>
        <dbReference type="ChEBI" id="CHEBI:61527"/>
        <dbReference type="EC" id="2.6.1.16"/>
    </reaction>
</comment>
<dbReference type="GO" id="GO:0004360">
    <property type="term" value="F:glutamine-fructose-6-phosphate transaminase (isomerizing) activity"/>
    <property type="evidence" value="ECO:0007669"/>
    <property type="project" value="UniProtKB-UniRule"/>
</dbReference>
<dbReference type="HAMAP" id="MF_00164">
    <property type="entry name" value="GlmS"/>
    <property type="match status" value="1"/>
</dbReference>
<dbReference type="RefSeq" id="WP_087454337.1">
    <property type="nucleotide sequence ID" value="NZ_CP021417.2"/>
</dbReference>
<dbReference type="PANTHER" id="PTHR10937:SF0">
    <property type="entry name" value="GLUTAMINE--FRUCTOSE-6-PHOSPHATE TRANSAMINASE (ISOMERIZING)"/>
    <property type="match status" value="1"/>
</dbReference>
<dbReference type="CDD" id="cd05008">
    <property type="entry name" value="SIS_GlmS_GlmD_1"/>
    <property type="match status" value="1"/>
</dbReference>
<feature type="active site" description="Nucleophile; for GATase activity" evidence="10">
    <location>
        <position position="2"/>
    </location>
</feature>
<dbReference type="SUPFAM" id="SSF56235">
    <property type="entry name" value="N-terminal nucleophile aminohydrolases (Ntn hydrolases)"/>
    <property type="match status" value="1"/>
</dbReference>
<dbReference type="PROSITE" id="PS51464">
    <property type="entry name" value="SIS"/>
    <property type="match status" value="2"/>
</dbReference>
<dbReference type="InterPro" id="IPR001347">
    <property type="entry name" value="SIS_dom"/>
</dbReference>
<dbReference type="GeneID" id="75008318"/>
<evidence type="ECO:0000256" key="7">
    <source>
        <dbReference type="ARBA" id="ARBA00022679"/>
    </source>
</evidence>
<evidence type="ECO:0000313" key="13">
    <source>
        <dbReference type="EMBL" id="ARU46538.1"/>
    </source>
</evidence>
<dbReference type="PROSITE" id="PS51278">
    <property type="entry name" value="GATASE_TYPE_2"/>
    <property type="match status" value="1"/>
</dbReference>
<keyword evidence="14" id="KW-1185">Reference proteome</keyword>
<keyword evidence="9" id="KW-0315">Glutamine amidotransferase</keyword>
<dbReference type="Proteomes" id="UP000195652">
    <property type="component" value="Chromosome"/>
</dbReference>
<dbReference type="Gene3D" id="3.40.50.10490">
    <property type="entry name" value="Glucose-6-phosphate isomerase like protein, domain 1"/>
    <property type="match status" value="2"/>
</dbReference>
<protein>
    <recommendedName>
        <fullName evidence="4 10">Glutamine--fructose-6-phosphate aminotransferase [isomerizing]</fullName>
        <ecNumber evidence="3 10">2.6.1.16</ecNumber>
    </recommendedName>
    <alternativeName>
        <fullName evidence="10">D-fructose-6-phosphate amidotransferase</fullName>
    </alternativeName>
    <alternativeName>
        <fullName evidence="10">GFAT</fullName>
    </alternativeName>
    <alternativeName>
        <fullName evidence="10">Glucosamine-6-phosphate synthase</fullName>
    </alternativeName>
    <alternativeName>
        <fullName evidence="10">Hexosephosphate aminotransferase</fullName>
    </alternativeName>
    <alternativeName>
        <fullName evidence="10">L-glutamine--D-fructose-6-phosphate amidotransferase</fullName>
    </alternativeName>
</protein>
<name>A0A7U5K9G5_9CORY</name>
<dbReference type="PANTHER" id="PTHR10937">
    <property type="entry name" value="GLUCOSAMINE--FRUCTOSE-6-PHOSPHATE AMINOTRANSFERASE, ISOMERIZING"/>
    <property type="match status" value="1"/>
</dbReference>
<dbReference type="InterPro" id="IPR029055">
    <property type="entry name" value="Ntn_hydrolases_N"/>
</dbReference>
<comment type="subcellular location">
    <subcellularLocation>
        <location evidence="2 10">Cytoplasm</location>
    </subcellularLocation>
</comment>
<evidence type="ECO:0000259" key="11">
    <source>
        <dbReference type="PROSITE" id="PS51278"/>
    </source>
</evidence>
<dbReference type="NCBIfam" id="TIGR01135">
    <property type="entry name" value="glmS"/>
    <property type="match status" value="1"/>
</dbReference>
<evidence type="ECO:0000256" key="4">
    <source>
        <dbReference type="ARBA" id="ARBA00016090"/>
    </source>
</evidence>
<dbReference type="EC" id="2.6.1.16" evidence="3 10"/>
<dbReference type="SUPFAM" id="SSF53697">
    <property type="entry name" value="SIS domain"/>
    <property type="match status" value="1"/>
</dbReference>
<evidence type="ECO:0000256" key="8">
    <source>
        <dbReference type="ARBA" id="ARBA00022737"/>
    </source>
</evidence>